<reference evidence="1" key="1">
    <citation type="submission" date="2022-06" db="EMBL/GenBank/DDBJ databases">
        <title>Phylogenomic reconstructions and comparative analyses of Kickxellomycotina fungi.</title>
        <authorList>
            <person name="Reynolds N.K."/>
            <person name="Stajich J.E."/>
            <person name="Barry K."/>
            <person name="Grigoriev I.V."/>
            <person name="Crous P."/>
            <person name="Smith M.E."/>
        </authorList>
    </citation>
    <scope>NUCLEOTIDE SEQUENCE</scope>
    <source>
        <strain evidence="1">RSA 2271</strain>
    </source>
</reference>
<comment type="caution">
    <text evidence="1">The sequence shown here is derived from an EMBL/GenBank/DDBJ whole genome shotgun (WGS) entry which is preliminary data.</text>
</comment>
<dbReference type="Proteomes" id="UP001145114">
    <property type="component" value="Unassembled WGS sequence"/>
</dbReference>
<keyword evidence="1" id="KW-0560">Oxidoreductase</keyword>
<evidence type="ECO:0000313" key="1">
    <source>
        <dbReference type="EMBL" id="KAJ1677942.1"/>
    </source>
</evidence>
<gene>
    <name evidence="1" type="primary">GDH2_1</name>
    <name evidence="1" type="ORF">EV182_005122</name>
</gene>
<dbReference type="EMBL" id="JAMZIH010001735">
    <property type="protein sequence ID" value="KAJ1677942.1"/>
    <property type="molecule type" value="Genomic_DNA"/>
</dbReference>
<name>A0ACC1HP12_9FUNG</name>
<sequence length="131" mass="14923">MTILSANNDYSDNVYSGKESHMNEIIALLHNDDYSYIPREKILGEVNWFYNDLGLDDYYFMTESPETVANHILAIYGSKIMSASKQHDKLTVNLAQKNNLGAVYIHNSLPGVSKTDGPHYEQMVDKEFLDI</sequence>
<keyword evidence="2" id="KW-1185">Reference proteome</keyword>
<proteinExistence type="predicted"/>
<evidence type="ECO:0000313" key="2">
    <source>
        <dbReference type="Proteomes" id="UP001145114"/>
    </source>
</evidence>
<accession>A0ACC1HP12</accession>
<dbReference type="EC" id="1.4.1.2" evidence="1"/>
<feature type="non-terminal residue" evidence="1">
    <location>
        <position position="131"/>
    </location>
</feature>
<organism evidence="1 2">
    <name type="scientific">Spiromyces aspiralis</name>
    <dbReference type="NCBI Taxonomy" id="68401"/>
    <lineage>
        <taxon>Eukaryota</taxon>
        <taxon>Fungi</taxon>
        <taxon>Fungi incertae sedis</taxon>
        <taxon>Zoopagomycota</taxon>
        <taxon>Kickxellomycotina</taxon>
        <taxon>Kickxellomycetes</taxon>
        <taxon>Kickxellales</taxon>
        <taxon>Kickxellaceae</taxon>
        <taxon>Spiromyces</taxon>
    </lineage>
</organism>
<protein>
    <submittedName>
        <fullName evidence="1">NAD-dependent glutamate dehydrogenase</fullName>
        <ecNumber evidence="1">1.4.1.2</ecNumber>
    </submittedName>
</protein>